<dbReference type="STRING" id="1399860.A0A2C5Y4W8"/>
<reference evidence="3 4" key="1">
    <citation type="submission" date="2017-06" db="EMBL/GenBank/DDBJ databases">
        <title>Ant-infecting Ophiocordyceps genomes reveal a high diversity of potential behavioral manipulation genes and a possible major role for enterotoxins.</title>
        <authorList>
            <person name="De Bekker C."/>
            <person name="Evans H.C."/>
            <person name="Brachmann A."/>
            <person name="Hughes D.P."/>
        </authorList>
    </citation>
    <scope>NUCLEOTIDE SEQUENCE [LARGE SCALE GENOMIC DNA]</scope>
    <source>
        <strain evidence="3 4">Map64</strain>
    </source>
</reference>
<feature type="compositionally biased region" description="Polar residues" evidence="1">
    <location>
        <begin position="435"/>
        <end position="448"/>
    </location>
</feature>
<sequence length="448" mass="50919">MSYTADASERRIGQTYISLNDQDVEIALYAHLRYGTRLPAWVSSRYFFQPHRLAGQERASTDVYALNTRGFGLNANCAPCRLHPLLSENDSLSLNTIRRAGCPDAIIKANESREGTCRLPLMTNLFAGLDKKCGTAFMMGWDARPDEPAQQLGAAAINHGAVCCRPVLETAMFNVTIDSLGYIKSANRTTALEYRIGSTADDEANMHTVLRFFINYALPHAPVYNDFYLSCPSELFALLLGGRDFLTSRHPLPDAMTLIPLIEDFYYQYFALFLWRQQDIFQQDRAGNAIQGSRLEPERRIFMDRYALGIVFTILLIDIVVAIVFYSSISAIRILPFMPSSIGSLMAYIAPSRLVARWRWRSIDENTAIRFGRYYHDVGLDGRRHIGLEMDQYVMPVDVSCLEKRGTRWKSWLTRLSWPSWRMNRAQRQQREESSGQAGSRPTSLNAV</sequence>
<keyword evidence="2" id="KW-1133">Transmembrane helix</keyword>
<evidence type="ECO:0000256" key="2">
    <source>
        <dbReference type="SAM" id="Phobius"/>
    </source>
</evidence>
<name>A0A2C5Y4W8_9HYPO</name>
<gene>
    <name evidence="3" type="ORF">CDD81_6714</name>
</gene>
<organism evidence="3 4">
    <name type="scientific">Ophiocordyceps australis</name>
    <dbReference type="NCBI Taxonomy" id="1399860"/>
    <lineage>
        <taxon>Eukaryota</taxon>
        <taxon>Fungi</taxon>
        <taxon>Dikarya</taxon>
        <taxon>Ascomycota</taxon>
        <taxon>Pezizomycotina</taxon>
        <taxon>Sordariomycetes</taxon>
        <taxon>Hypocreomycetidae</taxon>
        <taxon>Hypocreales</taxon>
        <taxon>Ophiocordycipitaceae</taxon>
        <taxon>Ophiocordyceps</taxon>
    </lineage>
</organism>
<protein>
    <submittedName>
        <fullName evidence="3">Uncharacterized protein</fullName>
    </submittedName>
</protein>
<dbReference type="OrthoDB" id="3248909at2759"/>
<comment type="caution">
    <text evidence="3">The sequence shown here is derived from an EMBL/GenBank/DDBJ whole genome shotgun (WGS) entry which is preliminary data.</text>
</comment>
<keyword evidence="2" id="KW-0472">Membrane</keyword>
<dbReference type="EMBL" id="NJET01000064">
    <property type="protein sequence ID" value="PHH62726.1"/>
    <property type="molecule type" value="Genomic_DNA"/>
</dbReference>
<feature type="transmembrane region" description="Helical" evidence="2">
    <location>
        <begin position="332"/>
        <end position="351"/>
    </location>
</feature>
<proteinExistence type="predicted"/>
<dbReference type="AlphaFoldDB" id="A0A2C5Y4W8"/>
<keyword evidence="4" id="KW-1185">Reference proteome</keyword>
<evidence type="ECO:0000313" key="4">
    <source>
        <dbReference type="Proteomes" id="UP000226192"/>
    </source>
</evidence>
<feature type="region of interest" description="Disordered" evidence="1">
    <location>
        <begin position="427"/>
        <end position="448"/>
    </location>
</feature>
<accession>A0A2C5Y4W8</accession>
<feature type="transmembrane region" description="Helical" evidence="2">
    <location>
        <begin position="306"/>
        <end position="326"/>
    </location>
</feature>
<evidence type="ECO:0000256" key="1">
    <source>
        <dbReference type="SAM" id="MobiDB-lite"/>
    </source>
</evidence>
<dbReference type="Proteomes" id="UP000226192">
    <property type="component" value="Unassembled WGS sequence"/>
</dbReference>
<evidence type="ECO:0000313" key="3">
    <source>
        <dbReference type="EMBL" id="PHH62726.1"/>
    </source>
</evidence>
<keyword evidence="2" id="KW-0812">Transmembrane</keyword>